<accession>A0A8E2AX92</accession>
<evidence type="ECO:0000313" key="2">
    <source>
        <dbReference type="Proteomes" id="UP000250043"/>
    </source>
</evidence>
<dbReference type="Proteomes" id="UP000250043">
    <property type="component" value="Unassembled WGS sequence"/>
</dbReference>
<dbReference type="EMBL" id="KV722498">
    <property type="protein sequence ID" value="OCH87105.1"/>
    <property type="molecule type" value="Genomic_DNA"/>
</dbReference>
<keyword evidence="2" id="KW-1185">Reference proteome</keyword>
<name>A0A8E2AX92_9APHY</name>
<evidence type="ECO:0000313" key="1">
    <source>
        <dbReference type="EMBL" id="OCH87105.1"/>
    </source>
</evidence>
<organism evidence="1 2">
    <name type="scientific">Obba rivulosa</name>
    <dbReference type="NCBI Taxonomy" id="1052685"/>
    <lineage>
        <taxon>Eukaryota</taxon>
        <taxon>Fungi</taxon>
        <taxon>Dikarya</taxon>
        <taxon>Basidiomycota</taxon>
        <taxon>Agaricomycotina</taxon>
        <taxon>Agaricomycetes</taxon>
        <taxon>Polyporales</taxon>
        <taxon>Gelatoporiaceae</taxon>
        <taxon>Obba</taxon>
    </lineage>
</organism>
<dbReference type="AlphaFoldDB" id="A0A8E2AX92"/>
<reference evidence="1 2" key="1">
    <citation type="submission" date="2016-07" db="EMBL/GenBank/DDBJ databases">
        <title>Draft genome of the white-rot fungus Obba rivulosa 3A-2.</title>
        <authorList>
            <consortium name="DOE Joint Genome Institute"/>
            <person name="Miettinen O."/>
            <person name="Riley R."/>
            <person name="Acob R."/>
            <person name="Barry K."/>
            <person name="Cullen D."/>
            <person name="De Vries R."/>
            <person name="Hainaut M."/>
            <person name="Hatakka A."/>
            <person name="Henrissat B."/>
            <person name="Hilden K."/>
            <person name="Kuo R."/>
            <person name="Labutti K."/>
            <person name="Lipzen A."/>
            <person name="Makela M.R."/>
            <person name="Sandor L."/>
            <person name="Spatafora J.W."/>
            <person name="Grigoriev I.V."/>
            <person name="Hibbett D.S."/>
        </authorList>
    </citation>
    <scope>NUCLEOTIDE SEQUENCE [LARGE SCALE GENOMIC DNA]</scope>
    <source>
        <strain evidence="1 2">3A-2</strain>
    </source>
</reference>
<gene>
    <name evidence="1" type="ORF">OBBRIDRAFT_796524</name>
</gene>
<sequence length="112" mass="12476">MANWVDLVSLLATLSLVGSTVYGILSIVRQYHKALESAKASLRSKGVDFSDHGISVTLSRRLEPEDCMHILIDMLRHNPQPLRSDAIARVEITDPVLRQHARSIRSSCVGRE</sequence>
<proteinExistence type="predicted"/>
<dbReference type="OrthoDB" id="2505950at2759"/>
<protein>
    <submittedName>
        <fullName evidence="1">Uncharacterized protein</fullName>
    </submittedName>
</protein>